<dbReference type="Gene3D" id="3.40.50.300">
    <property type="entry name" value="P-loop containing nucleotide triphosphate hydrolases"/>
    <property type="match status" value="1"/>
</dbReference>
<dbReference type="Pfam" id="PF00503">
    <property type="entry name" value="G-alpha"/>
    <property type="match status" value="1"/>
</dbReference>
<dbReference type="SUPFAM" id="SSF47895">
    <property type="entry name" value="Transducin (alpha subunit), insertion domain"/>
    <property type="match status" value="1"/>
</dbReference>
<keyword evidence="2 7" id="KW-0547">Nucleotide-binding</keyword>
<keyword evidence="6" id="KW-0807">Transducer</keyword>
<dbReference type="InterPro" id="IPR011025">
    <property type="entry name" value="GproteinA_insert"/>
</dbReference>
<feature type="binding site" evidence="8">
    <location>
        <position position="541"/>
    </location>
    <ligand>
        <name>Mg(2+)</name>
        <dbReference type="ChEBI" id="CHEBI:18420"/>
    </ligand>
</feature>
<dbReference type="PANTHER" id="PTHR36486:SF4">
    <property type="entry name" value="PH DOMAIN-CONTAINING PROTEIN"/>
    <property type="match status" value="1"/>
</dbReference>
<dbReference type="GO" id="GO:0007186">
    <property type="term" value="P:G protein-coupled receptor signaling pathway"/>
    <property type="evidence" value="ECO:0007669"/>
    <property type="project" value="InterPro"/>
</dbReference>
<dbReference type="GO" id="GO:0003924">
    <property type="term" value="F:GTPase activity"/>
    <property type="evidence" value="ECO:0007669"/>
    <property type="project" value="InterPro"/>
</dbReference>
<keyword evidence="11" id="KW-1185">Reference proteome</keyword>
<dbReference type="EMBL" id="JAIWQS010000142">
    <property type="protein sequence ID" value="KAJ8747583.1"/>
    <property type="molecule type" value="Genomic_DNA"/>
</dbReference>
<reference evidence="10 11" key="1">
    <citation type="submission" date="2021-09" db="EMBL/GenBank/DDBJ databases">
        <title>Genomic insights and catalytic innovation underlie evolution of tropane alkaloids biosynthesis.</title>
        <authorList>
            <person name="Wang Y.-J."/>
            <person name="Tian T."/>
            <person name="Huang J.-P."/>
            <person name="Huang S.-X."/>
        </authorList>
    </citation>
    <scope>NUCLEOTIDE SEQUENCE [LARGE SCALE GENOMIC DNA]</scope>
    <source>
        <strain evidence="10">KIB-2018</strain>
        <tissue evidence="10">Leaf</tissue>
    </source>
</reference>
<protein>
    <recommendedName>
        <fullName evidence="12">Extra-large guanine nucleotide-binding protein 1-like</fullName>
    </recommendedName>
</protein>
<evidence type="ECO:0008006" key="12">
    <source>
        <dbReference type="Google" id="ProtNLM"/>
    </source>
</evidence>
<dbReference type="InterPro" id="IPR027417">
    <property type="entry name" value="P-loop_NTPase"/>
</dbReference>
<feature type="binding site" evidence="8">
    <location>
        <position position="707"/>
    </location>
    <ligand>
        <name>Mg(2+)</name>
        <dbReference type="ChEBI" id="CHEBI:18420"/>
    </ligand>
</feature>
<organism evidence="10 11">
    <name type="scientific">Erythroxylum novogranatense</name>
    <dbReference type="NCBI Taxonomy" id="1862640"/>
    <lineage>
        <taxon>Eukaryota</taxon>
        <taxon>Viridiplantae</taxon>
        <taxon>Streptophyta</taxon>
        <taxon>Embryophyta</taxon>
        <taxon>Tracheophyta</taxon>
        <taxon>Spermatophyta</taxon>
        <taxon>Magnoliopsida</taxon>
        <taxon>eudicotyledons</taxon>
        <taxon>Gunneridae</taxon>
        <taxon>Pentapetalae</taxon>
        <taxon>rosids</taxon>
        <taxon>fabids</taxon>
        <taxon>Malpighiales</taxon>
        <taxon>Erythroxylaceae</taxon>
        <taxon>Erythroxylum</taxon>
    </lineage>
</organism>
<evidence type="ECO:0000256" key="3">
    <source>
        <dbReference type="ARBA" id="ARBA00022771"/>
    </source>
</evidence>
<dbReference type="GO" id="GO:0031683">
    <property type="term" value="F:G-protein beta/gamma-subunit complex binding"/>
    <property type="evidence" value="ECO:0007669"/>
    <property type="project" value="InterPro"/>
</dbReference>
<evidence type="ECO:0000313" key="10">
    <source>
        <dbReference type="EMBL" id="KAJ8747583.1"/>
    </source>
</evidence>
<evidence type="ECO:0000256" key="1">
    <source>
        <dbReference type="ARBA" id="ARBA00022723"/>
    </source>
</evidence>
<sequence length="933" mass="104960">MAGLLRKILPGVSSVSKEDEGENGDHNNTEYSIALEYSGGPLSYDLPRAIPIDVDQIPVAVEFASTSSLSVKPLPVIQPIVRSNAPKKKLLMEPKYGSFDAVIRSRTRRPSNGNDMSGKLLDELHCLSASECEDSNMSVPKIGDSGRCVNRVKCRSPLSDGVESSARSLSKSSKGSQSPGQIGEDGSREDFQDYMNRINCDSRESDLSSRSISSDIFSCKEEDRVAEPACHVRRPSAVTFCDPETNDVVQLESELSEAESSIPARRMAVRPGKKGTCYRCLKGNRFMVKEICIVCGAKYCGNCVMRAMGSMPEGRKCITCIGQRIDEAKRKTLGKSSRILKQLLVEGEVKQIMKVEKCCKVNQLPSELIYVNREQLSEEELYQLQNCRNPPKKLEPGYYWYDKQSGYWGKEGKKPCQVICSQLDVGGQIQRDASNGDTNILINGREITKPEMTMLQFAGVKCEGATSLWVTDDGSYQEEGMNNILGNIWKKPKRVKLICSLLSLPTPVRNGGEENGVLANNFEQKTLHKLLLVGNQNSGTSTVFKQAKIVYNIPFSEEECQNMKFMIQTNLYFYLGILLEGREHFEQESLKGKRICCDGQCVTSVEETGQTVYSISPRLKAFSDWLLKVMYSGNVETVFPAATRENAPFVEKLWKDSAIQATYNRRSELELLPRVATYFLERAVEIAREDYEPSDMDILYGDGITSSKGLSFMEFTYPKSDKDNYEDLDYQHDSSVRYQLIRMHPGALGGNCKWLGMFEDVDMIFFCVSLTDYSEFFQDSNGVLTNKMMQSKKLFETIATHPTFEAKKFLLLLNKFDLLEETIEHEPLTRCEWFQEFNPVIGHNSQNSSSSSSRVTNPSLAHRAFEYIAVKFKRLFHSLTDKKLYVSLVTGLEPDNVDEALRYARDILKWSQEEINFSVNELSSTSIEASSSP</sequence>
<dbReference type="PRINTS" id="PR00318">
    <property type="entry name" value="GPROTEINA"/>
</dbReference>
<keyword evidence="3" id="KW-0863">Zinc-finger</keyword>
<dbReference type="PROSITE" id="PS51882">
    <property type="entry name" value="G_ALPHA"/>
    <property type="match status" value="1"/>
</dbReference>
<dbReference type="InterPro" id="IPR011011">
    <property type="entry name" value="Znf_FYVE_PHD"/>
</dbReference>
<keyword evidence="4" id="KW-0862">Zinc</keyword>
<dbReference type="GO" id="GO:0008270">
    <property type="term" value="F:zinc ion binding"/>
    <property type="evidence" value="ECO:0007669"/>
    <property type="project" value="UniProtKB-KW"/>
</dbReference>
<accession>A0AAV8S5Z1</accession>
<evidence type="ECO:0000256" key="2">
    <source>
        <dbReference type="ARBA" id="ARBA00022741"/>
    </source>
</evidence>
<dbReference type="PANTHER" id="PTHR36486">
    <property type="entry name" value="OS01G0977800 PROTEIN"/>
    <property type="match status" value="1"/>
</dbReference>
<evidence type="ECO:0000313" key="11">
    <source>
        <dbReference type="Proteomes" id="UP001159364"/>
    </source>
</evidence>
<dbReference type="AlphaFoldDB" id="A0AAV8S5Z1"/>
<evidence type="ECO:0000256" key="5">
    <source>
        <dbReference type="ARBA" id="ARBA00023134"/>
    </source>
</evidence>
<feature type="binding site" evidence="7">
    <location>
        <begin position="814"/>
        <end position="817"/>
    </location>
    <ligand>
        <name>GTP</name>
        <dbReference type="ChEBI" id="CHEBI:37565"/>
    </ligand>
</feature>
<evidence type="ECO:0000256" key="7">
    <source>
        <dbReference type="PIRSR" id="PIRSR601019-1"/>
    </source>
</evidence>
<evidence type="ECO:0000256" key="4">
    <source>
        <dbReference type="ARBA" id="ARBA00022833"/>
    </source>
</evidence>
<dbReference type="GO" id="GO:0005525">
    <property type="term" value="F:GTP binding"/>
    <property type="evidence" value="ECO:0007669"/>
    <property type="project" value="UniProtKB-KW"/>
</dbReference>
<dbReference type="SUPFAM" id="SSF57903">
    <property type="entry name" value="FYVE/PHD zinc finger"/>
    <property type="match status" value="1"/>
</dbReference>
<dbReference type="Proteomes" id="UP001159364">
    <property type="component" value="Unassembled WGS sequence"/>
</dbReference>
<dbReference type="FunFam" id="3.40.50.300:FF:000720">
    <property type="entry name" value="Guanine nucleotide-binding protein G(k) subunit alpha"/>
    <property type="match status" value="1"/>
</dbReference>
<dbReference type="SUPFAM" id="SSF52540">
    <property type="entry name" value="P-loop containing nucleoside triphosphate hydrolases"/>
    <property type="match status" value="1"/>
</dbReference>
<keyword evidence="5 7" id="KW-0342">GTP-binding</keyword>
<dbReference type="InterPro" id="IPR001019">
    <property type="entry name" value="Gprotein_alpha_su"/>
</dbReference>
<evidence type="ECO:0000256" key="6">
    <source>
        <dbReference type="ARBA" id="ARBA00023224"/>
    </source>
</evidence>
<dbReference type="InterPro" id="IPR053057">
    <property type="entry name" value="XLG_GTP-binding"/>
</dbReference>
<proteinExistence type="predicted"/>
<evidence type="ECO:0000256" key="9">
    <source>
        <dbReference type="SAM" id="MobiDB-lite"/>
    </source>
</evidence>
<dbReference type="Gene3D" id="1.10.400.10">
    <property type="entry name" value="GI Alpha 1, domain 2-like"/>
    <property type="match status" value="1"/>
</dbReference>
<dbReference type="FunFam" id="1.10.400.10:FF:000013">
    <property type="entry name" value="Extra-large guanine nucleotide-binding protein 2"/>
    <property type="match status" value="1"/>
</dbReference>
<comment type="caution">
    <text evidence="10">The sequence shown here is derived from an EMBL/GenBank/DDBJ whole genome shotgun (WGS) entry which is preliminary data.</text>
</comment>
<feature type="compositionally biased region" description="Low complexity" evidence="9">
    <location>
        <begin position="164"/>
        <end position="178"/>
    </location>
</feature>
<name>A0AAV8S5Z1_9ROSI</name>
<evidence type="ECO:0000256" key="8">
    <source>
        <dbReference type="PIRSR" id="PIRSR601019-2"/>
    </source>
</evidence>
<keyword evidence="1 8" id="KW-0479">Metal-binding</keyword>
<dbReference type="SMART" id="SM00275">
    <property type="entry name" value="G_alpha"/>
    <property type="match status" value="1"/>
</dbReference>
<feature type="region of interest" description="Disordered" evidence="9">
    <location>
        <begin position="158"/>
        <end position="188"/>
    </location>
</feature>
<gene>
    <name evidence="10" type="ORF">K2173_014539</name>
</gene>
<keyword evidence="8" id="KW-0460">Magnesium</keyword>